<keyword evidence="1" id="KW-0472">Membrane</keyword>
<evidence type="ECO:0000313" key="2">
    <source>
        <dbReference type="EMBL" id="OHA24111.1"/>
    </source>
</evidence>
<keyword evidence="1" id="KW-0812">Transmembrane</keyword>
<organism evidence="2 3">
    <name type="scientific">Candidatus Taylorbacteria bacterium RIFCSPHIGHO2_02_FULL_44_12</name>
    <dbReference type="NCBI Taxonomy" id="1802308"/>
    <lineage>
        <taxon>Bacteria</taxon>
        <taxon>Candidatus Tayloriibacteriota</taxon>
    </lineage>
</organism>
<accession>A0A1G2MM59</accession>
<evidence type="ECO:0000313" key="3">
    <source>
        <dbReference type="Proteomes" id="UP000178413"/>
    </source>
</evidence>
<feature type="transmembrane region" description="Helical" evidence="1">
    <location>
        <begin position="18"/>
        <end position="36"/>
    </location>
</feature>
<protein>
    <recommendedName>
        <fullName evidence="4">Band 7 domain-containing protein</fullName>
    </recommendedName>
</protein>
<dbReference type="EMBL" id="MHRM01000012">
    <property type="protein sequence ID" value="OHA24111.1"/>
    <property type="molecule type" value="Genomic_DNA"/>
</dbReference>
<dbReference type="Proteomes" id="UP000178413">
    <property type="component" value="Unassembled WGS sequence"/>
</dbReference>
<evidence type="ECO:0000256" key="1">
    <source>
        <dbReference type="SAM" id="Phobius"/>
    </source>
</evidence>
<gene>
    <name evidence="2" type="ORF">A3D50_01050</name>
</gene>
<reference evidence="2 3" key="1">
    <citation type="journal article" date="2016" name="Nat. Commun.">
        <title>Thousands of microbial genomes shed light on interconnected biogeochemical processes in an aquifer system.</title>
        <authorList>
            <person name="Anantharaman K."/>
            <person name="Brown C.T."/>
            <person name="Hug L.A."/>
            <person name="Sharon I."/>
            <person name="Castelle C.J."/>
            <person name="Probst A.J."/>
            <person name="Thomas B.C."/>
            <person name="Singh A."/>
            <person name="Wilkins M.J."/>
            <person name="Karaoz U."/>
            <person name="Brodie E.L."/>
            <person name="Williams K.H."/>
            <person name="Hubbard S.S."/>
            <person name="Banfield J.F."/>
        </authorList>
    </citation>
    <scope>NUCLEOTIDE SEQUENCE [LARGE SCALE GENOMIC DNA]</scope>
</reference>
<comment type="caution">
    <text evidence="2">The sequence shown here is derived from an EMBL/GenBank/DDBJ whole genome shotgun (WGS) entry which is preliminary data.</text>
</comment>
<dbReference type="AlphaFoldDB" id="A0A1G2MM59"/>
<sequence length="321" mass="35282">MNRDATESPRLKPFGNPVSITIIWVIIVLGGVGILLALLGKFLGIIVFVIGMLILKFGLTKFSPDKPRIAGLLTRNGVPIKGRDGNGYVVGGITILMDYFPFYIGAIPIDITNQDKDFPVKITCKGTDQDGNGTVQLEGIVSVSWRPDLADLQDYVDSGSSPEKIWAQLDDIVENRVRSECKDKSWLYLVQEGGEAVGDFVRRSILDHSSFGIDLFKIQIVLNAPSDLVKGALNREIELQQRQSDLLDYATMRLAAKELWDAFELDPKTRGKYGLDDCLQMIQRQHQIQEGRSVLIDSAGVSGAINIANFTAQLNQKGGGS</sequence>
<evidence type="ECO:0008006" key="4">
    <source>
        <dbReference type="Google" id="ProtNLM"/>
    </source>
</evidence>
<keyword evidence="1" id="KW-1133">Transmembrane helix</keyword>
<name>A0A1G2MM59_9BACT</name>
<proteinExistence type="predicted"/>